<dbReference type="AlphaFoldDB" id="A0A0G1Z3Q2"/>
<evidence type="ECO:0000313" key="1">
    <source>
        <dbReference type="EMBL" id="KKW13424.1"/>
    </source>
</evidence>
<protein>
    <recommendedName>
        <fullName evidence="3">HNH domain-containing protein</fullName>
    </recommendedName>
</protein>
<comment type="caution">
    <text evidence="1">The sequence shown here is derived from an EMBL/GenBank/DDBJ whole genome shotgun (WGS) entry which is preliminary data.</text>
</comment>
<accession>A0A0G1Z3Q2</accession>
<proteinExistence type="predicted"/>
<evidence type="ECO:0000313" key="2">
    <source>
        <dbReference type="Proteomes" id="UP000034588"/>
    </source>
</evidence>
<organism evidence="1 2">
    <name type="scientific">Candidatus Gottesmanbacteria bacterium GW2011_GWB1_49_7</name>
    <dbReference type="NCBI Taxonomy" id="1618448"/>
    <lineage>
        <taxon>Bacteria</taxon>
        <taxon>Candidatus Gottesmaniibacteriota</taxon>
    </lineage>
</organism>
<sequence length="164" mass="19624">MKYIPTDFQIKVIDKRIKISGLSPVALVLRNEINFDMLEAYYLLLLDAPIGIELYGFMLNELNSYIKLNDNRLQELKDMSHNDYLKTREWKTKRQILVRLYGHCMLCSSYETIFHVHHNSYSSKPLEGIADLIVLCEYCHEQYHRDEQQLRQYAKQMMSWINRV</sequence>
<name>A0A0G1Z3Q2_9BACT</name>
<dbReference type="Proteomes" id="UP000034588">
    <property type="component" value="Unassembled WGS sequence"/>
</dbReference>
<gene>
    <name evidence="1" type="ORF">UY48_C0001G0045</name>
</gene>
<evidence type="ECO:0008006" key="3">
    <source>
        <dbReference type="Google" id="ProtNLM"/>
    </source>
</evidence>
<dbReference type="EMBL" id="LCQD01000001">
    <property type="protein sequence ID" value="KKW13424.1"/>
    <property type="molecule type" value="Genomic_DNA"/>
</dbReference>
<reference evidence="1 2" key="1">
    <citation type="journal article" date="2015" name="Nature">
        <title>rRNA introns, odd ribosomes, and small enigmatic genomes across a large radiation of phyla.</title>
        <authorList>
            <person name="Brown C.T."/>
            <person name="Hug L.A."/>
            <person name="Thomas B.C."/>
            <person name="Sharon I."/>
            <person name="Castelle C.J."/>
            <person name="Singh A."/>
            <person name="Wilkins M.J."/>
            <person name="Williams K.H."/>
            <person name="Banfield J.F."/>
        </authorList>
    </citation>
    <scope>NUCLEOTIDE SEQUENCE [LARGE SCALE GENOMIC DNA]</scope>
</reference>